<sequence>MEPLQIPTILVTPWLNSRSIPHQVQLQCCTPGIWSRFNVCASRVKTFIYGANMLQQNRKPSVHFSSFSALIMLRGTLLPRLTTLLVPTFSHDSLALYFASSSLPRLEVGSISTTSAMHALEVFWMTIKSRMEGDSPSLRHLSVGSAVPPAVLGAVLSPQVQSVKVVQPFPGSLETLASLTNLQKLEIWKVPRNMTNIKFSAPQLKQISLQGSLPRIRHFTAARIQGEYGASDGTKSLRALPTEEGTVTQKMSFVDYFQPFFWDEVTFIPRPEFL</sequence>
<evidence type="ECO:0000313" key="2">
    <source>
        <dbReference type="Proteomes" id="UP000308600"/>
    </source>
</evidence>
<organism evidence="1 2">
    <name type="scientific">Pluteus cervinus</name>
    <dbReference type="NCBI Taxonomy" id="181527"/>
    <lineage>
        <taxon>Eukaryota</taxon>
        <taxon>Fungi</taxon>
        <taxon>Dikarya</taxon>
        <taxon>Basidiomycota</taxon>
        <taxon>Agaricomycotina</taxon>
        <taxon>Agaricomycetes</taxon>
        <taxon>Agaricomycetidae</taxon>
        <taxon>Agaricales</taxon>
        <taxon>Pluteineae</taxon>
        <taxon>Pluteaceae</taxon>
        <taxon>Pluteus</taxon>
    </lineage>
</organism>
<protein>
    <submittedName>
        <fullName evidence="1">Uncharacterized protein</fullName>
    </submittedName>
</protein>
<reference evidence="1 2" key="1">
    <citation type="journal article" date="2019" name="Nat. Ecol. Evol.">
        <title>Megaphylogeny resolves global patterns of mushroom evolution.</title>
        <authorList>
            <person name="Varga T."/>
            <person name="Krizsan K."/>
            <person name="Foldi C."/>
            <person name="Dima B."/>
            <person name="Sanchez-Garcia M."/>
            <person name="Sanchez-Ramirez S."/>
            <person name="Szollosi G.J."/>
            <person name="Szarkandi J.G."/>
            <person name="Papp V."/>
            <person name="Albert L."/>
            <person name="Andreopoulos W."/>
            <person name="Angelini C."/>
            <person name="Antonin V."/>
            <person name="Barry K.W."/>
            <person name="Bougher N.L."/>
            <person name="Buchanan P."/>
            <person name="Buyck B."/>
            <person name="Bense V."/>
            <person name="Catcheside P."/>
            <person name="Chovatia M."/>
            <person name="Cooper J."/>
            <person name="Damon W."/>
            <person name="Desjardin D."/>
            <person name="Finy P."/>
            <person name="Geml J."/>
            <person name="Haridas S."/>
            <person name="Hughes K."/>
            <person name="Justo A."/>
            <person name="Karasinski D."/>
            <person name="Kautmanova I."/>
            <person name="Kiss B."/>
            <person name="Kocsube S."/>
            <person name="Kotiranta H."/>
            <person name="LaButti K.M."/>
            <person name="Lechner B.E."/>
            <person name="Liimatainen K."/>
            <person name="Lipzen A."/>
            <person name="Lukacs Z."/>
            <person name="Mihaltcheva S."/>
            <person name="Morgado L.N."/>
            <person name="Niskanen T."/>
            <person name="Noordeloos M.E."/>
            <person name="Ohm R.A."/>
            <person name="Ortiz-Santana B."/>
            <person name="Ovrebo C."/>
            <person name="Racz N."/>
            <person name="Riley R."/>
            <person name="Savchenko A."/>
            <person name="Shiryaev A."/>
            <person name="Soop K."/>
            <person name="Spirin V."/>
            <person name="Szebenyi C."/>
            <person name="Tomsovsky M."/>
            <person name="Tulloss R.E."/>
            <person name="Uehling J."/>
            <person name="Grigoriev I.V."/>
            <person name="Vagvolgyi C."/>
            <person name="Papp T."/>
            <person name="Martin F.M."/>
            <person name="Miettinen O."/>
            <person name="Hibbett D.S."/>
            <person name="Nagy L.G."/>
        </authorList>
    </citation>
    <scope>NUCLEOTIDE SEQUENCE [LARGE SCALE GENOMIC DNA]</scope>
    <source>
        <strain evidence="1 2">NL-1719</strain>
    </source>
</reference>
<keyword evidence="2" id="KW-1185">Reference proteome</keyword>
<name>A0ACD3AHA7_9AGAR</name>
<evidence type="ECO:0000313" key="1">
    <source>
        <dbReference type="EMBL" id="TFK64669.1"/>
    </source>
</evidence>
<dbReference type="Proteomes" id="UP000308600">
    <property type="component" value="Unassembled WGS sequence"/>
</dbReference>
<accession>A0ACD3AHA7</accession>
<dbReference type="EMBL" id="ML208466">
    <property type="protein sequence ID" value="TFK64669.1"/>
    <property type="molecule type" value="Genomic_DNA"/>
</dbReference>
<proteinExistence type="predicted"/>
<gene>
    <name evidence="1" type="ORF">BDN72DRAFT_963059</name>
</gene>